<dbReference type="Gene3D" id="3.40.50.2000">
    <property type="entry name" value="Glycogen Phosphorylase B"/>
    <property type="match status" value="2"/>
</dbReference>
<sequence>MNNLDNSELNSLIPAEIKNDEFYIALQKIAEEENIKTVLEIGSSSGEGSTEAIVTGLRQNPHKPILFCMEISKTRFAELENRYTNDSFVKCYNVSSVALEQFPSENEVTKFYNNNQTSLNHYPLDRVLGWLQQDIDYVKSSGVMSNGITKIKQENNINVFDLVLIDGSEFTGIAELNELYGAKIICLDDINTFKNYQNYQKLLVDKNYVLVAQNFFVRNGYSIFKKSSKVEDYYFEYEASEQLLVRKLVQPGMTVFDVGANIGNYSLLLSKLVGISGKVYSFEPASSTFQKLQERIIQSEYNNIHSCQKAVYSENKNLNFNEFPDDYSVWNSIGKPKMANPNGSGDYIPIIKTELVEAITLDSFCQEQNIQKIDYLKLDVEGAESDSLQGAIGLLKAKAISFLQFEISSKMLEGLNREAKSTFDILIENGYECHQILSNGDIGKEVINSDSFYENYIAFPSVPVHFLTIVLNGEPFIRYHVEVFKQLPFKWHWHIVEGVAELRHDTAWSLQLGGRITDELHCNGRSCDGTTEYLDELVKQYPEKITIYRQPQGTFWDGKREMVNAPLSNINEECLLWQVDTDELWTVEQICTARLMFINNPDKTAAFYWCWYFVGKDLIISTRNCYTQNPQQEWLRTWRYKPGSVWVAHEPPGLAEPLPNGQWQDIAAMNPFTHEETEKQGLIFQHFAYVTPEQLRFKEQYYGYKNAVNQWNQLQEQSHFPVLLREYFSWVQDITQVDEASAYGVVPLAQKQDSSEDWRFLQLEELYRQSVQMKKPSPTIIVDGVFFQLYKTGIARVWQSLLQEWVNNGFAKHIVILDRVGTAPPIAGIKYRSVPAYDYGNTDTDREMLQQVCDEEGADLFISSYYTTPLSTPSVFAAYDMIPELIGWDLNHPMWREKHYGIQNAAAYIAISENTARDLVKVFPEIALESVTVAKCGIERKVFSPANSEIINQFKTKYGISKPYFILVGAGGNYKNSILFFKAFAQLHSSQGFDIVCTGSGFTLEADYRAYTSGSTVHLLQLSDEELSIAYSGAVALVYPSKYEGFGLPVLEAIACGCPVITCPNASIPEVAGEAALYINDEDVDGLTNALCDVQKPNIRNSLIAAGLEQAKKFSWSKMAETIIYTLIEATLLPLNLRDINLIIFPDWSQSEETLCLELEQVIKAIATHPDSSKTTLLIDNGNISEEEAALIISSVSMNLLMQEELDISEGLEISFLGQLSEIQWKALLPCIQARIVLESENQEAIAVAKAETIPYYQDIASNLN</sequence>
<dbReference type="STRING" id="1618023.UH38_11975"/>
<dbReference type="PANTHER" id="PTHR46401">
    <property type="entry name" value="GLYCOSYLTRANSFERASE WBBK-RELATED"/>
    <property type="match status" value="1"/>
</dbReference>
<organism evidence="3 4">
    <name type="scientific">Aliterella atlantica CENA595</name>
    <dbReference type="NCBI Taxonomy" id="1618023"/>
    <lineage>
        <taxon>Bacteria</taxon>
        <taxon>Bacillati</taxon>
        <taxon>Cyanobacteriota</taxon>
        <taxon>Cyanophyceae</taxon>
        <taxon>Chroococcidiopsidales</taxon>
        <taxon>Aliterellaceae</taxon>
        <taxon>Aliterella</taxon>
    </lineage>
</organism>
<dbReference type="OrthoDB" id="9797829at2"/>
<dbReference type="PATRIC" id="fig|1618023.3.peg.4258"/>
<evidence type="ECO:0000256" key="1">
    <source>
        <dbReference type="ARBA" id="ARBA00022679"/>
    </source>
</evidence>
<keyword evidence="4" id="KW-1185">Reference proteome</keyword>
<evidence type="ECO:0000259" key="2">
    <source>
        <dbReference type="Pfam" id="PF05050"/>
    </source>
</evidence>
<feature type="domain" description="Methyltransferase FkbM" evidence="2">
    <location>
        <begin position="257"/>
        <end position="432"/>
    </location>
</feature>
<comment type="caution">
    <text evidence="3">The sequence shown here is derived from an EMBL/GenBank/DDBJ whole genome shotgun (WGS) entry which is preliminary data.</text>
</comment>
<proteinExistence type="predicted"/>
<dbReference type="InterPro" id="IPR006342">
    <property type="entry name" value="FkbM_mtfrase"/>
</dbReference>
<dbReference type="Gene3D" id="3.40.50.150">
    <property type="entry name" value="Vaccinia Virus protein VP39"/>
    <property type="match status" value="1"/>
</dbReference>
<dbReference type="Pfam" id="PF05050">
    <property type="entry name" value="Methyltransf_21"/>
    <property type="match status" value="1"/>
</dbReference>
<dbReference type="GO" id="GO:0016757">
    <property type="term" value="F:glycosyltransferase activity"/>
    <property type="evidence" value="ECO:0007669"/>
    <property type="project" value="TreeGrafter"/>
</dbReference>
<dbReference type="InterPro" id="IPR029063">
    <property type="entry name" value="SAM-dependent_MTases_sf"/>
</dbReference>
<dbReference type="CDD" id="cd03809">
    <property type="entry name" value="GT4_MtfB-like"/>
    <property type="match status" value="1"/>
</dbReference>
<dbReference type="SUPFAM" id="SSF53335">
    <property type="entry name" value="S-adenosyl-L-methionine-dependent methyltransferases"/>
    <property type="match status" value="1"/>
</dbReference>
<dbReference type="SUPFAM" id="SSF53756">
    <property type="entry name" value="UDP-Glycosyltransferase/glycogen phosphorylase"/>
    <property type="match status" value="1"/>
</dbReference>
<evidence type="ECO:0000313" key="3">
    <source>
        <dbReference type="EMBL" id="KJH71512.1"/>
    </source>
</evidence>
<dbReference type="AlphaFoldDB" id="A0A0D8ZT22"/>
<dbReference type="GO" id="GO:0009103">
    <property type="term" value="P:lipopolysaccharide biosynthetic process"/>
    <property type="evidence" value="ECO:0007669"/>
    <property type="project" value="TreeGrafter"/>
</dbReference>
<dbReference type="Proteomes" id="UP000032452">
    <property type="component" value="Unassembled WGS sequence"/>
</dbReference>
<protein>
    <submittedName>
        <fullName evidence="3">Glycosyl transferase family 1</fullName>
    </submittedName>
</protein>
<gene>
    <name evidence="3" type="ORF">UH38_11975</name>
</gene>
<dbReference type="PANTHER" id="PTHR46401:SF2">
    <property type="entry name" value="GLYCOSYLTRANSFERASE WBBK-RELATED"/>
    <property type="match status" value="1"/>
</dbReference>
<accession>A0A0D8ZT22</accession>
<dbReference type="Pfam" id="PF13692">
    <property type="entry name" value="Glyco_trans_1_4"/>
    <property type="match status" value="1"/>
</dbReference>
<evidence type="ECO:0000313" key="4">
    <source>
        <dbReference type="Proteomes" id="UP000032452"/>
    </source>
</evidence>
<dbReference type="RefSeq" id="WP_045054889.1">
    <property type="nucleotide sequence ID" value="NZ_CAWMDP010000048.1"/>
</dbReference>
<keyword evidence="1 3" id="KW-0808">Transferase</keyword>
<reference evidence="3 4" key="1">
    <citation type="submission" date="2015-02" db="EMBL/GenBank/DDBJ databases">
        <title>Draft genome of a novel marine cyanobacterium (Chroococcales) isolated from South Atlantic Ocean.</title>
        <authorList>
            <person name="Rigonato J."/>
            <person name="Alvarenga D.O."/>
            <person name="Branco L.H."/>
            <person name="Varani A.M."/>
            <person name="Brandini F.P."/>
            <person name="Fiore M.F."/>
        </authorList>
    </citation>
    <scope>NUCLEOTIDE SEQUENCE [LARGE SCALE GENOMIC DNA]</scope>
    <source>
        <strain evidence="3 4">CENA595</strain>
    </source>
</reference>
<name>A0A0D8ZT22_9CYAN</name>
<dbReference type="EMBL" id="JYON01000011">
    <property type="protein sequence ID" value="KJH71512.1"/>
    <property type="molecule type" value="Genomic_DNA"/>
</dbReference>
<dbReference type="NCBIfam" id="TIGR01444">
    <property type="entry name" value="fkbM_fam"/>
    <property type="match status" value="1"/>
</dbReference>